<feature type="compositionally biased region" description="Polar residues" evidence="1">
    <location>
        <begin position="364"/>
        <end position="377"/>
    </location>
</feature>
<evidence type="ECO:0000256" key="1">
    <source>
        <dbReference type="SAM" id="MobiDB-lite"/>
    </source>
</evidence>
<feature type="compositionally biased region" description="Basic and acidic residues" evidence="1">
    <location>
        <begin position="200"/>
        <end position="216"/>
    </location>
</feature>
<feature type="compositionally biased region" description="Low complexity" evidence="1">
    <location>
        <begin position="93"/>
        <end position="108"/>
    </location>
</feature>
<sequence length="459" mass="50800">MRMCLPDDFASPIVLPNLLSMAQETTGHNERSTCPILQKDVLQSTHLPKEMRDYSVSRLIDDRLIDATPVSKSDVITSSILEKESDIDQYHLSSGSHVEASSSESSSSKVTTNRSMDDQESLKSDALSDVSIGSIKPQSIQDVVESWHICGEPAPAPHLRMARPKPKRPNRTVDHCALLVDDGSKWCNGTASENSGAECVDEKVSSSGSDIKREEASNVSSVEQTMSPYKSGESRRTENDMVQSGLDWQLAEQYKWKGTDLMDNPDRDEELVHLRPEIDMDGLSATVEGHIATDVEKQHIENDNSSVVTAPEYSMENNTTPLSSRRTSIQTEASKSYKDEHSVRQAKTSISPCPAQIHGRPRKSGTSMIPRSCNSPNKRNHNRDILEVDSPGVKHPLVPSSSRLTRRSPEDSPNTASPYMQRQVSKIPVRDVRAQPAPSQPKKNVRTGNSKLPTRMTKH</sequence>
<dbReference type="AlphaFoldDB" id="A0A8H7BR17"/>
<organism evidence="2 3">
    <name type="scientific">Apophysomyces ossiformis</name>
    <dbReference type="NCBI Taxonomy" id="679940"/>
    <lineage>
        <taxon>Eukaryota</taxon>
        <taxon>Fungi</taxon>
        <taxon>Fungi incertae sedis</taxon>
        <taxon>Mucoromycota</taxon>
        <taxon>Mucoromycotina</taxon>
        <taxon>Mucoromycetes</taxon>
        <taxon>Mucorales</taxon>
        <taxon>Mucorineae</taxon>
        <taxon>Mucoraceae</taxon>
        <taxon>Apophysomyces</taxon>
    </lineage>
</organism>
<protein>
    <submittedName>
        <fullName evidence="2">Uncharacterized protein</fullName>
    </submittedName>
</protein>
<gene>
    <name evidence="2" type="ORF">EC973_009678</name>
</gene>
<feature type="region of interest" description="Disordered" evidence="1">
    <location>
        <begin position="312"/>
        <end position="459"/>
    </location>
</feature>
<evidence type="ECO:0000313" key="2">
    <source>
        <dbReference type="EMBL" id="KAF7725338.1"/>
    </source>
</evidence>
<dbReference type="OrthoDB" id="2289280at2759"/>
<dbReference type="EMBL" id="JABAYA010000099">
    <property type="protein sequence ID" value="KAF7725338.1"/>
    <property type="molecule type" value="Genomic_DNA"/>
</dbReference>
<evidence type="ECO:0000313" key="3">
    <source>
        <dbReference type="Proteomes" id="UP000605846"/>
    </source>
</evidence>
<feature type="compositionally biased region" description="Polar residues" evidence="1">
    <location>
        <begin position="411"/>
        <end position="424"/>
    </location>
</feature>
<accession>A0A8H7BR17</accession>
<feature type="region of interest" description="Disordered" evidence="1">
    <location>
        <begin position="191"/>
        <end position="239"/>
    </location>
</feature>
<proteinExistence type="predicted"/>
<comment type="caution">
    <text evidence="2">The sequence shown here is derived from an EMBL/GenBank/DDBJ whole genome shotgun (WGS) entry which is preliminary data.</text>
</comment>
<dbReference type="Proteomes" id="UP000605846">
    <property type="component" value="Unassembled WGS sequence"/>
</dbReference>
<feature type="compositionally biased region" description="Polar residues" evidence="1">
    <location>
        <begin position="315"/>
        <end position="334"/>
    </location>
</feature>
<feature type="region of interest" description="Disordered" evidence="1">
    <location>
        <begin position="92"/>
        <end position="126"/>
    </location>
</feature>
<feature type="compositionally biased region" description="Polar residues" evidence="1">
    <location>
        <begin position="217"/>
        <end position="228"/>
    </location>
</feature>
<name>A0A8H7BR17_9FUNG</name>
<keyword evidence="3" id="KW-1185">Reference proteome</keyword>
<reference evidence="2" key="1">
    <citation type="submission" date="2020-01" db="EMBL/GenBank/DDBJ databases">
        <title>Genome Sequencing of Three Apophysomyces-Like Fungal Strains Confirms a Novel Fungal Genus in the Mucoromycota with divergent Burkholderia-like Endosymbiotic Bacteria.</title>
        <authorList>
            <person name="Stajich J.E."/>
            <person name="Macias A.M."/>
            <person name="Carter-House D."/>
            <person name="Lovett B."/>
            <person name="Kasson L.R."/>
            <person name="Berry K."/>
            <person name="Grigoriev I."/>
            <person name="Chang Y."/>
            <person name="Spatafora J."/>
            <person name="Kasson M.T."/>
        </authorList>
    </citation>
    <scope>NUCLEOTIDE SEQUENCE</scope>
    <source>
        <strain evidence="2">NRRL A-21654</strain>
    </source>
</reference>